<proteinExistence type="predicted"/>
<name>A0A2P2ILU3_RHIMU</name>
<accession>A0A2P2ILU3</accession>
<evidence type="ECO:0000313" key="1">
    <source>
        <dbReference type="EMBL" id="MBW82196.1"/>
    </source>
</evidence>
<dbReference type="EMBL" id="GGEC01001713">
    <property type="protein sequence ID" value="MBW82196.1"/>
    <property type="molecule type" value="Transcribed_RNA"/>
</dbReference>
<protein>
    <submittedName>
        <fullName evidence="1">Uncharacterized protein</fullName>
    </submittedName>
</protein>
<reference evidence="1" key="1">
    <citation type="submission" date="2018-02" db="EMBL/GenBank/DDBJ databases">
        <title>Rhizophora mucronata_Transcriptome.</title>
        <authorList>
            <person name="Meera S.P."/>
            <person name="Sreeshan A."/>
            <person name="Augustine A."/>
        </authorList>
    </citation>
    <scope>NUCLEOTIDE SEQUENCE</scope>
    <source>
        <tissue evidence="1">Leaf</tissue>
    </source>
</reference>
<sequence>MVVLLMLRLS</sequence>
<organism evidence="1">
    <name type="scientific">Rhizophora mucronata</name>
    <name type="common">Asiatic mangrove</name>
    <dbReference type="NCBI Taxonomy" id="61149"/>
    <lineage>
        <taxon>Eukaryota</taxon>
        <taxon>Viridiplantae</taxon>
        <taxon>Streptophyta</taxon>
        <taxon>Embryophyta</taxon>
        <taxon>Tracheophyta</taxon>
        <taxon>Spermatophyta</taxon>
        <taxon>Magnoliopsida</taxon>
        <taxon>eudicotyledons</taxon>
        <taxon>Gunneridae</taxon>
        <taxon>Pentapetalae</taxon>
        <taxon>rosids</taxon>
        <taxon>fabids</taxon>
        <taxon>Malpighiales</taxon>
        <taxon>Rhizophoraceae</taxon>
        <taxon>Rhizophora</taxon>
    </lineage>
</organism>